<feature type="compositionally biased region" description="Gly residues" evidence="1">
    <location>
        <begin position="72"/>
        <end position="86"/>
    </location>
</feature>
<accession>A0AAW0CZB7</accession>
<gene>
    <name evidence="2" type="ORF">VNI00_007796</name>
</gene>
<feature type="region of interest" description="Disordered" evidence="1">
    <location>
        <begin position="35"/>
        <end position="166"/>
    </location>
</feature>
<feature type="compositionally biased region" description="Basic and acidic residues" evidence="1">
    <location>
        <begin position="49"/>
        <end position="68"/>
    </location>
</feature>
<feature type="region of interest" description="Disordered" evidence="1">
    <location>
        <begin position="657"/>
        <end position="682"/>
    </location>
</feature>
<dbReference type="AlphaFoldDB" id="A0AAW0CZB7"/>
<feature type="compositionally biased region" description="Low complexity" evidence="1">
    <location>
        <begin position="99"/>
        <end position="115"/>
    </location>
</feature>
<feature type="compositionally biased region" description="Polar residues" evidence="1">
    <location>
        <begin position="116"/>
        <end position="132"/>
    </location>
</feature>
<feature type="compositionally biased region" description="Basic and acidic residues" evidence="1">
    <location>
        <begin position="286"/>
        <end position="304"/>
    </location>
</feature>
<feature type="region of interest" description="Disordered" evidence="1">
    <location>
        <begin position="242"/>
        <end position="304"/>
    </location>
</feature>
<proteinExistence type="predicted"/>
<keyword evidence="3" id="KW-1185">Reference proteome</keyword>
<organism evidence="2 3">
    <name type="scientific">Paramarasmius palmivorus</name>
    <dbReference type="NCBI Taxonomy" id="297713"/>
    <lineage>
        <taxon>Eukaryota</taxon>
        <taxon>Fungi</taxon>
        <taxon>Dikarya</taxon>
        <taxon>Basidiomycota</taxon>
        <taxon>Agaricomycotina</taxon>
        <taxon>Agaricomycetes</taxon>
        <taxon>Agaricomycetidae</taxon>
        <taxon>Agaricales</taxon>
        <taxon>Marasmiineae</taxon>
        <taxon>Marasmiaceae</taxon>
        <taxon>Paramarasmius</taxon>
    </lineage>
</organism>
<dbReference type="EMBL" id="JAYKXP010000026">
    <property type="protein sequence ID" value="KAK7044080.1"/>
    <property type="molecule type" value="Genomic_DNA"/>
</dbReference>
<protein>
    <submittedName>
        <fullName evidence="2">Uncharacterized protein</fullName>
    </submittedName>
</protein>
<evidence type="ECO:0000313" key="3">
    <source>
        <dbReference type="Proteomes" id="UP001383192"/>
    </source>
</evidence>
<comment type="caution">
    <text evidence="2">The sequence shown here is derived from an EMBL/GenBank/DDBJ whole genome shotgun (WGS) entry which is preliminary data.</text>
</comment>
<evidence type="ECO:0000313" key="2">
    <source>
        <dbReference type="EMBL" id="KAK7044080.1"/>
    </source>
</evidence>
<reference evidence="2 3" key="1">
    <citation type="submission" date="2024-01" db="EMBL/GenBank/DDBJ databases">
        <title>A draft genome for a cacao thread blight-causing isolate of Paramarasmius palmivorus.</title>
        <authorList>
            <person name="Baruah I.K."/>
            <person name="Bukari Y."/>
            <person name="Amoako-Attah I."/>
            <person name="Meinhardt L.W."/>
            <person name="Bailey B.A."/>
            <person name="Cohen S.P."/>
        </authorList>
    </citation>
    <scope>NUCLEOTIDE SEQUENCE [LARGE SCALE GENOMIC DNA]</scope>
    <source>
        <strain evidence="2 3">GH-12</strain>
    </source>
</reference>
<dbReference type="Proteomes" id="UP001383192">
    <property type="component" value="Unassembled WGS sequence"/>
</dbReference>
<sequence length="682" mass="74603">MIATFPTQSPFHVHPFQSRLSSLSSHSLDVTPLSPATLTLSPKSAFLSKENKTRPGHEAEQKTQHMDQDTVGGNGGLTRRGIGMGIEGPIMPHASFTVTSHQPPTSTQLSSSPSSNHEGNTDPLSTTTNDPSDTTKENTSRNSSRGKFRKPIYNRSRHTSSRMPRIHTSPQELWQIVSASANVNAQKPSGSTFASHALAGSSPPVSPRAGLGYSPSASVEANAGKKYPRIQDEVLPRSRTMTLAATPGMVPSTSPAPSSPRMATIPLPSAPPKPKSSSNVIPKAIGSERRSRQRQDSELTLRARRDGESSIHLLDHGDRITPDQALSLLTSPIASLAGPASPVLRDLNAPSSLRRSKRFSPQIELEPVELPLRSFASSESVSENIPLKPLTLTSAPTIPSAPLTIRLPKPRRLPADSQIQDQPIFLTDPLQQALKYEAIAQFNAQRKRGQRYAPRFSSTLNPAREALSDENGLCFTDYAHVEHFSSDDKGRLRNGLHWNYFRPVQVAGSRLRSTCESHNRSACASGNSFSTYLRGGDQKHCLGCRRDGLRVRLLIVGLWKWTALHGAKFDIDYYWSDEDSDDEDCEEDADFNVGSRRGRKDFPMDVMDVDVSFSDSVLDLGRQSTLDMEMKKAASGSQPSTGLDMEVDVDLQFKLAPSSSGEWDGDVPDSPRLRDLDDFDDI</sequence>
<name>A0AAW0CZB7_9AGAR</name>
<evidence type="ECO:0000256" key="1">
    <source>
        <dbReference type="SAM" id="MobiDB-lite"/>
    </source>
</evidence>
<feature type="compositionally biased region" description="Basic residues" evidence="1">
    <location>
        <begin position="144"/>
        <end position="160"/>
    </location>
</feature>